<dbReference type="UniPathway" id="UPA00070">
    <property type="reaction ID" value="UER00946"/>
</dbReference>
<reference evidence="14" key="1">
    <citation type="journal article" date="2017" name="Genome Announc.">
        <title>Draft Genome Sequence of Terrimicrobium sacchariphilum NM-5T, a Facultative Anaerobic Soil Bacterium of the Class Spartobacteria.</title>
        <authorList>
            <person name="Qiu Y.L."/>
            <person name="Tourlousse D.M."/>
            <person name="Matsuura N."/>
            <person name="Ohashi A."/>
            <person name="Sekiguchi Y."/>
        </authorList>
    </citation>
    <scope>NUCLEOTIDE SEQUENCE [LARGE SCALE GENOMIC DNA]</scope>
    <source>
        <strain evidence="14">NM-5</strain>
    </source>
</reference>
<feature type="domain" description="Dihydroorotate dehydrogenase catalytic" evidence="12">
    <location>
        <begin position="49"/>
        <end position="328"/>
    </location>
</feature>
<evidence type="ECO:0000256" key="3">
    <source>
        <dbReference type="ARBA" id="ARBA00005161"/>
    </source>
</evidence>
<keyword evidence="5 11" id="KW-0285">Flavoprotein</keyword>
<dbReference type="PANTHER" id="PTHR48109">
    <property type="entry name" value="DIHYDROOROTATE DEHYDROGENASE (QUINONE), MITOCHONDRIAL-RELATED"/>
    <property type="match status" value="1"/>
</dbReference>
<feature type="binding site" evidence="11">
    <location>
        <position position="178"/>
    </location>
    <ligand>
        <name>substrate</name>
    </ligand>
</feature>
<feature type="binding site" evidence="11">
    <location>
        <position position="215"/>
    </location>
    <ligand>
        <name>FMN</name>
        <dbReference type="ChEBI" id="CHEBI:58210"/>
    </ligand>
</feature>
<evidence type="ECO:0000256" key="6">
    <source>
        <dbReference type="ARBA" id="ARBA00022643"/>
    </source>
</evidence>
<evidence type="ECO:0000256" key="9">
    <source>
        <dbReference type="ARBA" id="ARBA00023136"/>
    </source>
</evidence>
<evidence type="ECO:0000313" key="13">
    <source>
        <dbReference type="EMBL" id="GAT35065.1"/>
    </source>
</evidence>
<comment type="function">
    <text evidence="1 11">Catalyzes the conversion of dihydroorotate to orotate with quinone as electron acceptor.</text>
</comment>
<comment type="subunit">
    <text evidence="11">Monomer.</text>
</comment>
<dbReference type="GO" id="GO:0106430">
    <property type="term" value="F:dihydroorotate dehydrogenase (quinone) activity"/>
    <property type="evidence" value="ECO:0007669"/>
    <property type="project" value="UniProtKB-EC"/>
</dbReference>
<evidence type="ECO:0000256" key="10">
    <source>
        <dbReference type="ARBA" id="ARBA00048639"/>
    </source>
</evidence>
<dbReference type="InterPro" id="IPR013785">
    <property type="entry name" value="Aldolase_TIM"/>
</dbReference>
<feature type="binding site" evidence="11">
    <location>
        <position position="178"/>
    </location>
    <ligand>
        <name>FMN</name>
        <dbReference type="ChEBI" id="CHEBI:58210"/>
    </ligand>
</feature>
<dbReference type="Proteomes" id="UP000076023">
    <property type="component" value="Unassembled WGS sequence"/>
</dbReference>
<dbReference type="GO" id="GO:0044205">
    <property type="term" value="P:'de novo' UMP biosynthetic process"/>
    <property type="evidence" value="ECO:0007669"/>
    <property type="project" value="UniProtKB-UniRule"/>
</dbReference>
<evidence type="ECO:0000256" key="8">
    <source>
        <dbReference type="ARBA" id="ARBA00023002"/>
    </source>
</evidence>
<gene>
    <name evidence="11" type="primary">pyrD</name>
    <name evidence="13" type="ORF">TSACC_3125</name>
</gene>
<dbReference type="EMBL" id="BDCO01000003">
    <property type="protein sequence ID" value="GAT35065.1"/>
    <property type="molecule type" value="Genomic_DNA"/>
</dbReference>
<dbReference type="GO" id="GO:0006207">
    <property type="term" value="P:'de novo' pyrimidine nucleobase biosynthetic process"/>
    <property type="evidence" value="ECO:0007669"/>
    <property type="project" value="UniProtKB-UniRule"/>
</dbReference>
<dbReference type="NCBIfam" id="TIGR01036">
    <property type="entry name" value="pyrD_sub2"/>
    <property type="match status" value="1"/>
</dbReference>
<keyword evidence="14" id="KW-1185">Reference proteome</keyword>
<accession>A0A146GBV3</accession>
<comment type="cofactor">
    <cofactor evidence="11">
        <name>FMN</name>
        <dbReference type="ChEBI" id="CHEBI:58210"/>
    </cofactor>
    <text evidence="11">Binds 1 FMN per subunit.</text>
</comment>
<feature type="binding site" evidence="11">
    <location>
        <position position="67"/>
    </location>
    <ligand>
        <name>substrate</name>
    </ligand>
</feature>
<dbReference type="InterPro" id="IPR012135">
    <property type="entry name" value="Dihydroorotate_DH_1_2"/>
</dbReference>
<comment type="catalytic activity">
    <reaction evidence="10 11">
        <text>(S)-dihydroorotate + a quinone = orotate + a quinol</text>
        <dbReference type="Rhea" id="RHEA:30187"/>
        <dbReference type="ChEBI" id="CHEBI:24646"/>
        <dbReference type="ChEBI" id="CHEBI:30839"/>
        <dbReference type="ChEBI" id="CHEBI:30864"/>
        <dbReference type="ChEBI" id="CHEBI:132124"/>
        <dbReference type="EC" id="1.3.5.2"/>
    </reaction>
</comment>
<dbReference type="Pfam" id="PF01180">
    <property type="entry name" value="DHO_dh"/>
    <property type="match status" value="1"/>
</dbReference>
<name>A0A146GBV3_TERSA</name>
<feature type="binding site" evidence="11">
    <location>
        <begin position="244"/>
        <end position="245"/>
    </location>
    <ligand>
        <name>substrate</name>
    </ligand>
</feature>
<sequence length="331" mass="35965">MNIYESVLRPVMFRMDPETAHHFALDQLATIPPQVLRLIFGPAPAQPREVFGITFPNPVGLAAGMDKNATSLAGWEALGFGFVEIGTITAHAQPGNPKPRIFRYPPLGALVNRMGFNNDGSEEVARRLTRLKEAGEWPRIPVGVNIGKSKITPLEGAPEDYLTSFRRLRAFGDYFVINVSSPNTPGLRNLQETGLLRDIVRAIRSEDAKIPLLVKIAPDLADEQAFEIAAMAEEENVSGLIATNTTIDHSALAGLRDETGGLSGKPLRTRASQLLRDLKKKTRLPIIASGGVMDGESGKEKFDAGASLVQIYTGFIYRGPQLIRAICRAAA</sequence>
<feature type="binding site" evidence="11">
    <location>
        <begin position="112"/>
        <end position="116"/>
    </location>
    <ligand>
        <name>substrate</name>
    </ligand>
</feature>
<feature type="binding site" evidence="11">
    <location>
        <position position="243"/>
    </location>
    <ligand>
        <name>FMN</name>
        <dbReference type="ChEBI" id="CHEBI:58210"/>
    </ligand>
</feature>
<protein>
    <recommendedName>
        <fullName evidence="11">Dihydroorotate dehydrogenase (quinone)</fullName>
        <ecNumber evidence="11">1.3.5.2</ecNumber>
    </recommendedName>
    <alternativeName>
        <fullName evidence="11">DHOdehase</fullName>
        <shortName evidence="11">DHOD</shortName>
        <shortName evidence="11">DHODase</shortName>
    </alternativeName>
    <alternativeName>
        <fullName evidence="11">Dihydroorotate oxidase</fullName>
    </alternativeName>
</protein>
<evidence type="ECO:0000259" key="12">
    <source>
        <dbReference type="Pfam" id="PF01180"/>
    </source>
</evidence>
<dbReference type="NCBIfam" id="NF003652">
    <property type="entry name" value="PRK05286.2-5"/>
    <property type="match status" value="1"/>
</dbReference>
<evidence type="ECO:0000256" key="7">
    <source>
        <dbReference type="ARBA" id="ARBA00022975"/>
    </source>
</evidence>
<dbReference type="STRING" id="690879.TSACC_3125"/>
<dbReference type="PROSITE" id="PS00911">
    <property type="entry name" value="DHODEHASE_1"/>
    <property type="match status" value="1"/>
</dbReference>
<feature type="binding site" evidence="11">
    <location>
        <position position="291"/>
    </location>
    <ligand>
        <name>FMN</name>
        <dbReference type="ChEBI" id="CHEBI:58210"/>
    </ligand>
</feature>
<feature type="binding site" evidence="11">
    <location>
        <position position="145"/>
    </location>
    <ligand>
        <name>FMN</name>
        <dbReference type="ChEBI" id="CHEBI:58210"/>
    </ligand>
</feature>
<keyword evidence="6 11" id="KW-0288">FMN</keyword>
<dbReference type="GO" id="GO:0005737">
    <property type="term" value="C:cytoplasm"/>
    <property type="evidence" value="ECO:0007669"/>
    <property type="project" value="InterPro"/>
</dbReference>
<dbReference type="InterPro" id="IPR005719">
    <property type="entry name" value="Dihydroorotate_DH_2"/>
</dbReference>
<dbReference type="InterPro" id="IPR005720">
    <property type="entry name" value="Dihydroorotate_DH_cat"/>
</dbReference>
<evidence type="ECO:0000313" key="14">
    <source>
        <dbReference type="Proteomes" id="UP000076023"/>
    </source>
</evidence>
<dbReference type="InterPro" id="IPR001295">
    <property type="entry name" value="Dihydroorotate_DH_CS"/>
</dbReference>
<feature type="binding site" evidence="11">
    <location>
        <position position="264"/>
    </location>
    <ligand>
        <name>FMN</name>
        <dbReference type="ChEBI" id="CHEBI:58210"/>
    </ligand>
</feature>
<dbReference type="InterPro" id="IPR050074">
    <property type="entry name" value="DHO_dehydrogenase"/>
</dbReference>
<comment type="pathway">
    <text evidence="3 11">Pyrimidine metabolism; UMP biosynthesis via de novo pathway; orotate from (S)-dihydroorotate (quinone route): step 1/1.</text>
</comment>
<comment type="similarity">
    <text evidence="4 11">Belongs to the dihydroorotate dehydrogenase family. Type 2 subfamily.</text>
</comment>
<dbReference type="EC" id="1.3.5.2" evidence="11"/>
<dbReference type="RefSeq" id="WP_075080918.1">
    <property type="nucleotide sequence ID" value="NZ_BDCO01000003.1"/>
</dbReference>
<feature type="binding site" evidence="11">
    <location>
        <begin position="63"/>
        <end position="67"/>
    </location>
    <ligand>
        <name>FMN</name>
        <dbReference type="ChEBI" id="CHEBI:58210"/>
    </ligand>
</feature>
<feature type="binding site" evidence="11">
    <location>
        <position position="87"/>
    </location>
    <ligand>
        <name>FMN</name>
        <dbReference type="ChEBI" id="CHEBI:58210"/>
    </ligand>
</feature>
<dbReference type="FunCoup" id="A0A146GBV3">
    <property type="interactions" value="478"/>
</dbReference>
<evidence type="ECO:0000256" key="2">
    <source>
        <dbReference type="ARBA" id="ARBA00004370"/>
    </source>
</evidence>
<feature type="binding site" evidence="11">
    <location>
        <position position="183"/>
    </location>
    <ligand>
        <name>substrate</name>
    </ligand>
</feature>
<dbReference type="HAMAP" id="MF_00225">
    <property type="entry name" value="DHO_dh_type2"/>
    <property type="match status" value="1"/>
</dbReference>
<feature type="active site" description="Nucleophile" evidence="11">
    <location>
        <position position="181"/>
    </location>
</feature>
<feature type="binding site" evidence="11">
    <location>
        <begin position="312"/>
        <end position="313"/>
    </location>
    <ligand>
        <name>FMN</name>
        <dbReference type="ChEBI" id="CHEBI:58210"/>
    </ligand>
</feature>
<dbReference type="GO" id="GO:0005886">
    <property type="term" value="C:plasma membrane"/>
    <property type="evidence" value="ECO:0007669"/>
    <property type="project" value="UniProtKB-SubCell"/>
</dbReference>
<keyword evidence="9 11" id="KW-0472">Membrane</keyword>
<keyword evidence="11" id="KW-1003">Cell membrane</keyword>
<evidence type="ECO:0000256" key="1">
    <source>
        <dbReference type="ARBA" id="ARBA00003125"/>
    </source>
</evidence>
<dbReference type="PIRSF" id="PIRSF000164">
    <property type="entry name" value="DHO_oxidase"/>
    <property type="match status" value="1"/>
</dbReference>
<dbReference type="Gene3D" id="3.20.20.70">
    <property type="entry name" value="Aldolase class I"/>
    <property type="match status" value="1"/>
</dbReference>
<comment type="subcellular location">
    <subcellularLocation>
        <location evidence="11">Cell membrane</location>
        <topology evidence="11">Peripheral membrane protein</topology>
    </subcellularLocation>
    <subcellularLocation>
        <location evidence="2">Membrane</location>
    </subcellularLocation>
</comment>
<evidence type="ECO:0000256" key="11">
    <source>
        <dbReference type="HAMAP-Rule" id="MF_00225"/>
    </source>
</evidence>
<keyword evidence="7 11" id="KW-0665">Pyrimidine biosynthesis</keyword>
<keyword evidence="8 11" id="KW-0560">Oxidoreductase</keyword>
<organism evidence="13 14">
    <name type="scientific">Terrimicrobium sacchariphilum</name>
    <dbReference type="NCBI Taxonomy" id="690879"/>
    <lineage>
        <taxon>Bacteria</taxon>
        <taxon>Pseudomonadati</taxon>
        <taxon>Verrucomicrobiota</taxon>
        <taxon>Terrimicrobiia</taxon>
        <taxon>Terrimicrobiales</taxon>
        <taxon>Terrimicrobiaceae</taxon>
        <taxon>Terrimicrobium</taxon>
    </lineage>
</organism>
<evidence type="ECO:0000256" key="5">
    <source>
        <dbReference type="ARBA" id="ARBA00022630"/>
    </source>
</evidence>
<comment type="caution">
    <text evidence="13">The sequence shown here is derived from an EMBL/GenBank/DDBJ whole genome shotgun (WGS) entry which is preliminary data.</text>
</comment>
<dbReference type="InParanoid" id="A0A146GBV3"/>
<dbReference type="PANTHER" id="PTHR48109:SF4">
    <property type="entry name" value="DIHYDROOROTATE DEHYDROGENASE (QUINONE), MITOCHONDRIAL"/>
    <property type="match status" value="1"/>
</dbReference>
<proteinExistence type="inferred from homology"/>
<dbReference type="SUPFAM" id="SSF51395">
    <property type="entry name" value="FMN-linked oxidoreductases"/>
    <property type="match status" value="1"/>
</dbReference>
<dbReference type="CDD" id="cd04738">
    <property type="entry name" value="DHOD_2_like"/>
    <property type="match status" value="1"/>
</dbReference>
<evidence type="ECO:0000256" key="4">
    <source>
        <dbReference type="ARBA" id="ARBA00005359"/>
    </source>
</evidence>
<dbReference type="OrthoDB" id="9802377at2"/>
<dbReference type="AlphaFoldDB" id="A0A146GBV3"/>